<dbReference type="Proteomes" id="UP000053263">
    <property type="component" value="Unassembled WGS sequence"/>
</dbReference>
<dbReference type="SUPFAM" id="SSF54001">
    <property type="entry name" value="Cysteine proteinases"/>
    <property type="match status" value="1"/>
</dbReference>
<dbReference type="InterPro" id="IPR038765">
    <property type="entry name" value="Papain-like_cys_pep_sf"/>
</dbReference>
<organism evidence="5 6">
    <name type="scientific">Plicaturopsis crispa FD-325 SS-3</name>
    <dbReference type="NCBI Taxonomy" id="944288"/>
    <lineage>
        <taxon>Eukaryota</taxon>
        <taxon>Fungi</taxon>
        <taxon>Dikarya</taxon>
        <taxon>Basidiomycota</taxon>
        <taxon>Agaricomycotina</taxon>
        <taxon>Agaricomycetes</taxon>
        <taxon>Agaricomycetidae</taxon>
        <taxon>Amylocorticiales</taxon>
        <taxon>Amylocorticiaceae</taxon>
        <taxon>Plicatura</taxon>
        <taxon>Plicaturopsis crispa</taxon>
    </lineage>
</organism>
<keyword evidence="2" id="KW-0645">Protease</keyword>
<dbReference type="PROSITE" id="PS50600">
    <property type="entry name" value="ULP_PROTEASE"/>
    <property type="match status" value="1"/>
</dbReference>
<dbReference type="EMBL" id="KN832580">
    <property type="protein sequence ID" value="KII83205.1"/>
    <property type="molecule type" value="Genomic_DNA"/>
</dbReference>
<dbReference type="GO" id="GO:0008234">
    <property type="term" value="F:cysteine-type peptidase activity"/>
    <property type="evidence" value="ECO:0007669"/>
    <property type="project" value="InterPro"/>
</dbReference>
<reference evidence="5 6" key="1">
    <citation type="submission" date="2014-06" db="EMBL/GenBank/DDBJ databases">
        <title>Evolutionary Origins and Diversification of the Mycorrhizal Mutualists.</title>
        <authorList>
            <consortium name="DOE Joint Genome Institute"/>
            <consortium name="Mycorrhizal Genomics Consortium"/>
            <person name="Kohler A."/>
            <person name="Kuo A."/>
            <person name="Nagy L.G."/>
            <person name="Floudas D."/>
            <person name="Copeland A."/>
            <person name="Barry K.W."/>
            <person name="Cichocki N."/>
            <person name="Veneault-Fourrey C."/>
            <person name="LaButti K."/>
            <person name="Lindquist E.A."/>
            <person name="Lipzen A."/>
            <person name="Lundell T."/>
            <person name="Morin E."/>
            <person name="Murat C."/>
            <person name="Riley R."/>
            <person name="Ohm R."/>
            <person name="Sun H."/>
            <person name="Tunlid A."/>
            <person name="Henrissat B."/>
            <person name="Grigoriev I.V."/>
            <person name="Hibbett D.S."/>
            <person name="Martin F."/>
        </authorList>
    </citation>
    <scope>NUCLEOTIDE SEQUENCE [LARGE SCALE GENOMIC DNA]</scope>
    <source>
        <strain evidence="5 6">FD-325 SS-3</strain>
    </source>
</reference>
<protein>
    <recommendedName>
        <fullName evidence="4">Ubiquitin-like protease family profile domain-containing protein</fullName>
    </recommendedName>
</protein>
<feature type="domain" description="Ubiquitin-like protease family profile" evidence="4">
    <location>
        <begin position="1"/>
        <end position="52"/>
    </location>
</feature>
<dbReference type="OrthoDB" id="2976051at2759"/>
<sequence>DDTLWRGVRRRQYWETSIWFIPIHRPGIVGHWTLAIVNVPRRSIVHFDSLVD</sequence>
<dbReference type="HOGENOM" id="CLU_3093132_0_0_1"/>
<proteinExistence type="inferred from homology"/>
<feature type="non-terminal residue" evidence="5">
    <location>
        <position position="1"/>
    </location>
</feature>
<evidence type="ECO:0000259" key="4">
    <source>
        <dbReference type="PROSITE" id="PS50600"/>
    </source>
</evidence>
<keyword evidence="3" id="KW-0378">Hydrolase</keyword>
<dbReference type="AlphaFoldDB" id="A0A0C9SVS9"/>
<evidence type="ECO:0000256" key="3">
    <source>
        <dbReference type="ARBA" id="ARBA00022801"/>
    </source>
</evidence>
<dbReference type="GO" id="GO:0006508">
    <property type="term" value="P:proteolysis"/>
    <property type="evidence" value="ECO:0007669"/>
    <property type="project" value="UniProtKB-KW"/>
</dbReference>
<feature type="non-terminal residue" evidence="5">
    <location>
        <position position="52"/>
    </location>
</feature>
<keyword evidence="6" id="KW-1185">Reference proteome</keyword>
<name>A0A0C9SVS9_PLICR</name>
<comment type="similarity">
    <text evidence="1">Belongs to the peptidase C48 family.</text>
</comment>
<accession>A0A0C9SVS9</accession>
<dbReference type="Gene3D" id="3.40.395.10">
    <property type="entry name" value="Adenoviral Proteinase, Chain A"/>
    <property type="match status" value="1"/>
</dbReference>
<dbReference type="GO" id="GO:0019783">
    <property type="term" value="F:ubiquitin-like protein peptidase activity"/>
    <property type="evidence" value="ECO:0007669"/>
    <property type="project" value="UniProtKB-ARBA"/>
</dbReference>
<gene>
    <name evidence="5" type="ORF">PLICRDRAFT_62228</name>
</gene>
<dbReference type="InterPro" id="IPR003653">
    <property type="entry name" value="Peptidase_C48_C"/>
</dbReference>
<evidence type="ECO:0000256" key="2">
    <source>
        <dbReference type="ARBA" id="ARBA00022670"/>
    </source>
</evidence>
<dbReference type="Pfam" id="PF02902">
    <property type="entry name" value="Peptidase_C48"/>
    <property type="match status" value="1"/>
</dbReference>
<evidence type="ECO:0000256" key="1">
    <source>
        <dbReference type="ARBA" id="ARBA00005234"/>
    </source>
</evidence>
<evidence type="ECO:0000313" key="6">
    <source>
        <dbReference type="Proteomes" id="UP000053263"/>
    </source>
</evidence>
<evidence type="ECO:0000313" key="5">
    <source>
        <dbReference type="EMBL" id="KII83205.1"/>
    </source>
</evidence>